<sequence length="39" mass="4112">MKLKSKLLIICLAAAAVFATVGVSNAEAPDYQVTERGMT</sequence>
<reference evidence="2 3" key="1">
    <citation type="journal article" date="2011" name="Front. Microbiol.">
        <title>Genomic signatures of strain selection and enhancement in Bacillus atrophaeus var. globigii, a historical biowarfare simulant.</title>
        <authorList>
            <person name="Gibbons H.S."/>
            <person name="Broomall S.M."/>
            <person name="McNew L.A."/>
            <person name="Daligault H."/>
            <person name="Chapman C."/>
            <person name="Bruce D."/>
            <person name="Karavis M."/>
            <person name="Krepps M."/>
            <person name="McGregor P.A."/>
            <person name="Hong C."/>
            <person name="Park K.H."/>
            <person name="Akmal A."/>
            <person name="Feldman A."/>
            <person name="Lin J.S."/>
            <person name="Chang W.E."/>
            <person name="Higgs B.W."/>
            <person name="Demirev P."/>
            <person name="Lindquist J."/>
            <person name="Liem A."/>
            <person name="Fochler E."/>
            <person name="Read T.D."/>
            <person name="Tapia R."/>
            <person name="Johnson S."/>
            <person name="Bishop-Lilly K.A."/>
            <person name="Detter C."/>
            <person name="Han C."/>
            <person name="Sozhamannan S."/>
            <person name="Rosenzweig C.N."/>
            <person name="Skowronski E.W."/>
        </authorList>
    </citation>
    <scope>NUCLEOTIDE SEQUENCE [LARGE SCALE GENOMIC DNA]</scope>
    <source>
        <strain evidence="2 3">1942</strain>
    </source>
</reference>
<keyword evidence="1" id="KW-0732">Signal</keyword>
<dbReference type="GeneID" id="92915564"/>
<keyword evidence="3" id="KW-1185">Reference proteome</keyword>
<evidence type="ECO:0008006" key="4">
    <source>
        <dbReference type="Google" id="ProtNLM"/>
    </source>
</evidence>
<dbReference type="EMBL" id="CP002207">
    <property type="protein sequence ID" value="ADP35033.1"/>
    <property type="molecule type" value="Genomic_DNA"/>
</dbReference>
<accession>A0ABM5M4H2</accession>
<dbReference type="RefSeq" id="WP_004430266.1">
    <property type="nucleotide sequence ID" value="NC_014639.1"/>
</dbReference>
<feature type="signal peptide" evidence="1">
    <location>
        <begin position="1"/>
        <end position="26"/>
    </location>
</feature>
<protein>
    <recommendedName>
        <fullName evidence="4">Phosphatase</fullName>
    </recommendedName>
</protein>
<dbReference type="Proteomes" id="UP000006867">
    <property type="component" value="Chromosome"/>
</dbReference>
<organism evidence="2 3">
    <name type="scientific">Bacillus atrophaeus (strain 1942)</name>
    <dbReference type="NCBI Taxonomy" id="720555"/>
    <lineage>
        <taxon>Bacteria</taxon>
        <taxon>Bacillati</taxon>
        <taxon>Bacillota</taxon>
        <taxon>Bacilli</taxon>
        <taxon>Bacillales</taxon>
        <taxon>Bacillaceae</taxon>
        <taxon>Bacillus</taxon>
    </lineage>
</organism>
<gene>
    <name evidence="2" type="ordered locus">BATR1942_20590</name>
</gene>
<evidence type="ECO:0000313" key="3">
    <source>
        <dbReference type="Proteomes" id="UP000006867"/>
    </source>
</evidence>
<dbReference type="Pfam" id="PF11131">
    <property type="entry name" value="PhrC_PhrF"/>
    <property type="match status" value="1"/>
</dbReference>
<feature type="chain" id="PRO_5045908357" description="Phosphatase" evidence="1">
    <location>
        <begin position="27"/>
        <end position="39"/>
    </location>
</feature>
<evidence type="ECO:0000256" key="1">
    <source>
        <dbReference type="SAM" id="SignalP"/>
    </source>
</evidence>
<dbReference type="InterPro" id="IPR025899">
    <property type="entry name" value="PhrC_PhrF"/>
</dbReference>
<proteinExistence type="predicted"/>
<evidence type="ECO:0000313" key="2">
    <source>
        <dbReference type="EMBL" id="ADP35033.1"/>
    </source>
</evidence>
<name>A0ABM5M4H2_BACA1</name>